<name>A0A8J4XTT6_CHIOP</name>
<comment type="caution">
    <text evidence="2">The sequence shown here is derived from an EMBL/GenBank/DDBJ whole genome shotgun (WGS) entry which is preliminary data.</text>
</comment>
<keyword evidence="3" id="KW-1185">Reference proteome</keyword>
<dbReference type="SMART" id="SM00028">
    <property type="entry name" value="TPR"/>
    <property type="match status" value="2"/>
</dbReference>
<feature type="compositionally biased region" description="Basic residues" evidence="1">
    <location>
        <begin position="1"/>
        <end position="11"/>
    </location>
</feature>
<dbReference type="AlphaFoldDB" id="A0A8J4XTT6"/>
<sequence length="251" mass="28047">MQAFGWKRKAGLSKPKPAVFTEESVADRDGSEDPDVDWLTAAKRSKVVEDEAVEAKARRLSNEGVILAESERWWAAIGRWNAALALTPDDDTLQEMLSQAYMQVGEVYPALKAAEAAVQQRPNWWVGLQTLGRAQLGLGEVGLAVKTFSRAVHICPDQQELWREDLQWSVGLLKKYQEIEVEREKQIAAAIESGTEVPELPVPPVEGSIRERSIQMYQIQKQREAAKSGDPTIMEHGKTIDPSKVVRMRAT</sequence>
<evidence type="ECO:0000256" key="1">
    <source>
        <dbReference type="SAM" id="MobiDB-lite"/>
    </source>
</evidence>
<protein>
    <submittedName>
        <fullName evidence="2">Tetratricopeptide repeat protein 33</fullName>
    </submittedName>
</protein>
<accession>A0A8J4XTT6</accession>
<dbReference type="InterPro" id="IPR052658">
    <property type="entry name" value="TPR-containing"/>
</dbReference>
<proteinExistence type="predicted"/>
<dbReference type="SUPFAM" id="SSF48452">
    <property type="entry name" value="TPR-like"/>
    <property type="match status" value="1"/>
</dbReference>
<dbReference type="Gene3D" id="1.25.40.10">
    <property type="entry name" value="Tetratricopeptide repeat domain"/>
    <property type="match status" value="1"/>
</dbReference>
<evidence type="ECO:0000313" key="2">
    <source>
        <dbReference type="EMBL" id="KAG0714623.1"/>
    </source>
</evidence>
<dbReference type="PANTHER" id="PTHR15544">
    <property type="entry name" value="OSMOSIS RESPONSIVE FACTOR"/>
    <property type="match status" value="1"/>
</dbReference>
<organism evidence="2 3">
    <name type="scientific">Chionoecetes opilio</name>
    <name type="common">Atlantic snow crab</name>
    <name type="synonym">Cancer opilio</name>
    <dbReference type="NCBI Taxonomy" id="41210"/>
    <lineage>
        <taxon>Eukaryota</taxon>
        <taxon>Metazoa</taxon>
        <taxon>Ecdysozoa</taxon>
        <taxon>Arthropoda</taxon>
        <taxon>Crustacea</taxon>
        <taxon>Multicrustacea</taxon>
        <taxon>Malacostraca</taxon>
        <taxon>Eumalacostraca</taxon>
        <taxon>Eucarida</taxon>
        <taxon>Decapoda</taxon>
        <taxon>Pleocyemata</taxon>
        <taxon>Brachyura</taxon>
        <taxon>Eubrachyura</taxon>
        <taxon>Majoidea</taxon>
        <taxon>Majidae</taxon>
        <taxon>Chionoecetes</taxon>
    </lineage>
</organism>
<dbReference type="Proteomes" id="UP000770661">
    <property type="component" value="Unassembled WGS sequence"/>
</dbReference>
<dbReference type="PANTHER" id="PTHR15544:SF0">
    <property type="entry name" value="TETRATRICOPEPTIDE REPEAT PROTEIN 33"/>
    <property type="match status" value="1"/>
</dbReference>
<dbReference type="InterPro" id="IPR011990">
    <property type="entry name" value="TPR-like_helical_dom_sf"/>
</dbReference>
<dbReference type="InterPro" id="IPR019734">
    <property type="entry name" value="TPR_rpt"/>
</dbReference>
<dbReference type="EMBL" id="JACEEZ010020373">
    <property type="protein sequence ID" value="KAG0714623.1"/>
    <property type="molecule type" value="Genomic_DNA"/>
</dbReference>
<gene>
    <name evidence="2" type="primary">ttc33</name>
    <name evidence="2" type="ORF">GWK47_013745</name>
</gene>
<evidence type="ECO:0000313" key="3">
    <source>
        <dbReference type="Proteomes" id="UP000770661"/>
    </source>
</evidence>
<dbReference type="OrthoDB" id="2423701at2759"/>
<feature type="region of interest" description="Disordered" evidence="1">
    <location>
        <begin position="1"/>
        <end position="36"/>
    </location>
</feature>
<reference evidence="2" key="1">
    <citation type="submission" date="2020-07" db="EMBL/GenBank/DDBJ databases">
        <title>The High-quality genome of the commercially important snow crab, Chionoecetes opilio.</title>
        <authorList>
            <person name="Jeong J.-H."/>
            <person name="Ryu S."/>
        </authorList>
    </citation>
    <scope>NUCLEOTIDE SEQUENCE</scope>
    <source>
        <strain evidence="2">MADBK_172401_WGS</strain>
        <tissue evidence="2">Digestive gland</tissue>
    </source>
</reference>